<proteinExistence type="predicted"/>
<evidence type="ECO:0000259" key="3">
    <source>
        <dbReference type="Pfam" id="PF06580"/>
    </source>
</evidence>
<dbReference type="Pfam" id="PF06580">
    <property type="entry name" value="His_kinase"/>
    <property type="match status" value="1"/>
</dbReference>
<keyword evidence="2" id="KW-0812">Transmembrane</keyword>
<dbReference type="Gene3D" id="3.30.565.10">
    <property type="entry name" value="Histidine kinase-like ATPase, C-terminal domain"/>
    <property type="match status" value="1"/>
</dbReference>
<feature type="transmembrane region" description="Helical" evidence="2">
    <location>
        <begin position="12"/>
        <end position="30"/>
    </location>
</feature>
<dbReference type="PANTHER" id="PTHR34220:SF7">
    <property type="entry name" value="SENSOR HISTIDINE KINASE YPDA"/>
    <property type="match status" value="1"/>
</dbReference>
<dbReference type="GO" id="GO:0016301">
    <property type="term" value="F:kinase activity"/>
    <property type="evidence" value="ECO:0007669"/>
    <property type="project" value="UniProtKB-KW"/>
</dbReference>
<evidence type="ECO:0000256" key="2">
    <source>
        <dbReference type="SAM" id="Phobius"/>
    </source>
</evidence>
<keyword evidence="4" id="KW-0418">Kinase</keyword>
<sequence length="366" mass="42392">MLALFLRQVPGWRFWLSGLVFWLLMNTYSADLSFRSMVDSGKHSEWGQVWLYYLPWWIPWAFLSPLIIAATKLISTQNVRTWVLRAAWLSALWLVTLCLFVFLATPMLAFVEIGGFGLEEIEQAFAILLRRGAWHLDFIIFSAIVSLGFVMQYYQRVKSEEARNESLLRQLYQLELQALKSQLNPHFLFNTLNTVASLIRLNEKNKAILALSELGLMLRKVLENQQNQLISLTQEMEFIQSYLTIQKMRFEHKLETSIQVAEDCLALNVPFMILQPLVENAVQHGSQLESDKNLLSLSIHKNNTTLCIQLINKVPRQDEHNGFGIGMKNCRDRLSKMFGQRFRLELKPLENGYFQTVLELPAETTS</sequence>
<dbReference type="PANTHER" id="PTHR34220">
    <property type="entry name" value="SENSOR HISTIDINE KINASE YPDA"/>
    <property type="match status" value="1"/>
</dbReference>
<keyword evidence="1" id="KW-0175">Coiled coil</keyword>
<accession>A0ABN0XE37</accession>
<dbReference type="InterPro" id="IPR050640">
    <property type="entry name" value="Bact_2-comp_sensor_kinase"/>
</dbReference>
<dbReference type="Proteomes" id="UP001501757">
    <property type="component" value="Unassembled WGS sequence"/>
</dbReference>
<feature type="domain" description="Signal transduction histidine kinase internal region" evidence="3">
    <location>
        <begin position="175"/>
        <end position="254"/>
    </location>
</feature>
<organism evidence="4 5">
    <name type="scientific">Bowmanella denitrificans</name>
    <dbReference type="NCBI Taxonomy" id="366582"/>
    <lineage>
        <taxon>Bacteria</taxon>
        <taxon>Pseudomonadati</taxon>
        <taxon>Pseudomonadota</taxon>
        <taxon>Gammaproteobacteria</taxon>
        <taxon>Alteromonadales</taxon>
        <taxon>Alteromonadaceae</taxon>
        <taxon>Bowmanella</taxon>
    </lineage>
</organism>
<name>A0ABN0XE37_9ALTE</name>
<dbReference type="InterPro" id="IPR010559">
    <property type="entry name" value="Sig_transdc_His_kin_internal"/>
</dbReference>
<keyword evidence="2" id="KW-1133">Transmembrane helix</keyword>
<dbReference type="SUPFAM" id="SSF55874">
    <property type="entry name" value="ATPase domain of HSP90 chaperone/DNA topoisomerase II/histidine kinase"/>
    <property type="match status" value="1"/>
</dbReference>
<keyword evidence="5" id="KW-1185">Reference proteome</keyword>
<feature type="transmembrane region" description="Helical" evidence="2">
    <location>
        <begin position="133"/>
        <end position="154"/>
    </location>
</feature>
<dbReference type="InterPro" id="IPR036890">
    <property type="entry name" value="HATPase_C_sf"/>
</dbReference>
<feature type="transmembrane region" description="Helical" evidence="2">
    <location>
        <begin position="86"/>
        <end position="113"/>
    </location>
</feature>
<evidence type="ECO:0000256" key="1">
    <source>
        <dbReference type="SAM" id="Coils"/>
    </source>
</evidence>
<protein>
    <submittedName>
        <fullName evidence="4">Histidine kinase</fullName>
    </submittedName>
</protein>
<reference evidence="4 5" key="1">
    <citation type="journal article" date="2019" name="Int. J. Syst. Evol. Microbiol.">
        <title>The Global Catalogue of Microorganisms (GCM) 10K type strain sequencing project: providing services to taxonomists for standard genome sequencing and annotation.</title>
        <authorList>
            <consortium name="The Broad Institute Genomics Platform"/>
            <consortium name="The Broad Institute Genome Sequencing Center for Infectious Disease"/>
            <person name="Wu L."/>
            <person name="Ma J."/>
        </authorList>
    </citation>
    <scope>NUCLEOTIDE SEQUENCE [LARGE SCALE GENOMIC DNA]</scope>
    <source>
        <strain evidence="4 5">JCM 13378</strain>
    </source>
</reference>
<keyword evidence="2" id="KW-0472">Membrane</keyword>
<gene>
    <name evidence="4" type="ORF">GCM10009092_27780</name>
</gene>
<evidence type="ECO:0000313" key="5">
    <source>
        <dbReference type="Proteomes" id="UP001501757"/>
    </source>
</evidence>
<dbReference type="EMBL" id="BAAAEI010000015">
    <property type="protein sequence ID" value="GAA0361852.1"/>
    <property type="molecule type" value="Genomic_DNA"/>
</dbReference>
<feature type="coiled-coil region" evidence="1">
    <location>
        <begin position="150"/>
        <end position="177"/>
    </location>
</feature>
<comment type="caution">
    <text evidence="4">The sequence shown here is derived from an EMBL/GenBank/DDBJ whole genome shotgun (WGS) entry which is preliminary data.</text>
</comment>
<feature type="transmembrane region" description="Helical" evidence="2">
    <location>
        <begin position="50"/>
        <end position="74"/>
    </location>
</feature>
<evidence type="ECO:0000313" key="4">
    <source>
        <dbReference type="EMBL" id="GAA0361852.1"/>
    </source>
</evidence>
<keyword evidence="4" id="KW-0808">Transferase</keyword>